<protein>
    <submittedName>
        <fullName evidence="2">Uncharacterized protein</fullName>
    </submittedName>
</protein>
<organism evidence="2">
    <name type="scientific">Arsenophonus endosymbiont of Trialeurodes vaporariorum</name>
    <dbReference type="NCBI Taxonomy" id="235567"/>
    <lineage>
        <taxon>Bacteria</taxon>
        <taxon>Pseudomonadati</taxon>
        <taxon>Pseudomonadota</taxon>
        <taxon>Gammaproteobacteria</taxon>
        <taxon>Enterobacterales</taxon>
        <taxon>Morganellaceae</taxon>
        <taxon>Arsenophonus</taxon>
    </lineage>
</organism>
<proteinExistence type="predicted"/>
<gene>
    <name evidence="2" type="ORF">ARTV_0706</name>
</gene>
<dbReference type="AlphaFoldDB" id="A0A3B0LZ80"/>
<feature type="region of interest" description="Disordered" evidence="1">
    <location>
        <begin position="1"/>
        <end position="33"/>
    </location>
</feature>
<evidence type="ECO:0000313" key="2">
    <source>
        <dbReference type="EMBL" id="SSW95050.1"/>
    </source>
</evidence>
<accession>A0A3B0LZ80</accession>
<feature type="compositionally biased region" description="Basic and acidic residues" evidence="1">
    <location>
        <begin position="20"/>
        <end position="33"/>
    </location>
</feature>
<evidence type="ECO:0000256" key="1">
    <source>
        <dbReference type="SAM" id="MobiDB-lite"/>
    </source>
</evidence>
<name>A0A3B0LZ80_9GAMM</name>
<sequence>MSEETEKYTRLHKPCPSQPEKQEQQETGDNEKK</sequence>
<dbReference type="EMBL" id="UFQR01000002">
    <property type="protein sequence ID" value="SSW95050.1"/>
    <property type="molecule type" value="Genomic_DNA"/>
</dbReference>
<reference evidence="2" key="1">
    <citation type="submission" date="2018-04" db="EMBL/GenBank/DDBJ databases">
        <authorList>
            <person name="Go L.Y."/>
            <person name="Mitchell J.A."/>
        </authorList>
    </citation>
    <scope>NUCLEOTIDE SEQUENCE</scope>
    <source>
        <strain evidence="2">ARTV</strain>
    </source>
</reference>